<sequence length="106" mass="12373">MVVSFQVGHGHYKAAIYYYLNYELVELTSIIENKIKLRDHILRINNSEESQEMICNPLQVNVKERPAKRLKSSRENVLNNSMGNRSINHSSDGYTCRNCFKDRHNS</sequence>
<gene>
    <name evidence="1" type="ORF">C1645_840400</name>
</gene>
<accession>A0A397S6F8</accession>
<dbReference type="OrthoDB" id="2321662at2759"/>
<evidence type="ECO:0000313" key="2">
    <source>
        <dbReference type="Proteomes" id="UP000265703"/>
    </source>
</evidence>
<name>A0A397S6F8_9GLOM</name>
<dbReference type="Proteomes" id="UP000265703">
    <property type="component" value="Unassembled WGS sequence"/>
</dbReference>
<dbReference type="EMBL" id="QKYT01001237">
    <property type="protein sequence ID" value="RIA79567.1"/>
    <property type="molecule type" value="Genomic_DNA"/>
</dbReference>
<comment type="caution">
    <text evidence="1">The sequence shown here is derived from an EMBL/GenBank/DDBJ whole genome shotgun (WGS) entry which is preliminary data.</text>
</comment>
<keyword evidence="2" id="KW-1185">Reference proteome</keyword>
<dbReference type="AlphaFoldDB" id="A0A397S6F8"/>
<proteinExistence type="predicted"/>
<protein>
    <submittedName>
        <fullName evidence="1">Uncharacterized protein</fullName>
    </submittedName>
</protein>
<organism evidence="1 2">
    <name type="scientific">Glomus cerebriforme</name>
    <dbReference type="NCBI Taxonomy" id="658196"/>
    <lineage>
        <taxon>Eukaryota</taxon>
        <taxon>Fungi</taxon>
        <taxon>Fungi incertae sedis</taxon>
        <taxon>Mucoromycota</taxon>
        <taxon>Glomeromycotina</taxon>
        <taxon>Glomeromycetes</taxon>
        <taxon>Glomerales</taxon>
        <taxon>Glomeraceae</taxon>
        <taxon>Glomus</taxon>
    </lineage>
</organism>
<reference evidence="1 2" key="1">
    <citation type="submission" date="2018-06" db="EMBL/GenBank/DDBJ databases">
        <title>Comparative genomics reveals the genomic features of Rhizophagus irregularis, R. cerebriforme, R. diaphanum and Gigaspora rosea, and their symbiotic lifestyle signature.</title>
        <authorList>
            <person name="Morin E."/>
            <person name="San Clemente H."/>
            <person name="Chen E.C.H."/>
            <person name="De La Providencia I."/>
            <person name="Hainaut M."/>
            <person name="Kuo A."/>
            <person name="Kohler A."/>
            <person name="Murat C."/>
            <person name="Tang N."/>
            <person name="Roy S."/>
            <person name="Loubradou J."/>
            <person name="Henrissat B."/>
            <person name="Grigoriev I.V."/>
            <person name="Corradi N."/>
            <person name="Roux C."/>
            <person name="Martin F.M."/>
        </authorList>
    </citation>
    <scope>NUCLEOTIDE SEQUENCE [LARGE SCALE GENOMIC DNA]</scope>
    <source>
        <strain evidence="1 2">DAOM 227022</strain>
    </source>
</reference>
<evidence type="ECO:0000313" key="1">
    <source>
        <dbReference type="EMBL" id="RIA79567.1"/>
    </source>
</evidence>